<keyword evidence="2" id="KW-0812">Transmembrane</keyword>
<feature type="transmembrane region" description="Helical" evidence="2">
    <location>
        <begin position="249"/>
        <end position="270"/>
    </location>
</feature>
<protein>
    <submittedName>
        <fullName evidence="3">Uncharacterized protein</fullName>
    </submittedName>
</protein>
<name>A0A9P3L9V8_9APHY</name>
<feature type="transmembrane region" description="Helical" evidence="2">
    <location>
        <begin position="174"/>
        <end position="196"/>
    </location>
</feature>
<dbReference type="OrthoDB" id="3240386at2759"/>
<organism evidence="3 4">
    <name type="scientific">Phanerochaete sordida</name>
    <dbReference type="NCBI Taxonomy" id="48140"/>
    <lineage>
        <taxon>Eukaryota</taxon>
        <taxon>Fungi</taxon>
        <taxon>Dikarya</taxon>
        <taxon>Basidiomycota</taxon>
        <taxon>Agaricomycotina</taxon>
        <taxon>Agaricomycetes</taxon>
        <taxon>Polyporales</taxon>
        <taxon>Phanerochaetaceae</taxon>
        <taxon>Phanerochaete</taxon>
    </lineage>
</organism>
<comment type="caution">
    <text evidence="3">The sequence shown here is derived from an EMBL/GenBank/DDBJ whole genome shotgun (WGS) entry which is preliminary data.</text>
</comment>
<dbReference type="Proteomes" id="UP000703269">
    <property type="component" value="Unassembled WGS sequence"/>
</dbReference>
<feature type="compositionally biased region" description="Basic and acidic residues" evidence="1">
    <location>
        <begin position="317"/>
        <end position="341"/>
    </location>
</feature>
<gene>
    <name evidence="3" type="ORF">PsYK624_024480</name>
</gene>
<feature type="transmembrane region" description="Helical" evidence="2">
    <location>
        <begin position="88"/>
        <end position="109"/>
    </location>
</feature>
<evidence type="ECO:0000256" key="1">
    <source>
        <dbReference type="SAM" id="MobiDB-lite"/>
    </source>
</evidence>
<feature type="transmembrane region" description="Helical" evidence="2">
    <location>
        <begin position="20"/>
        <end position="43"/>
    </location>
</feature>
<keyword evidence="4" id="KW-1185">Reference proteome</keyword>
<keyword evidence="2" id="KW-0472">Membrane</keyword>
<evidence type="ECO:0000313" key="3">
    <source>
        <dbReference type="EMBL" id="GJE86368.1"/>
    </source>
</evidence>
<feature type="transmembrane region" description="Helical" evidence="2">
    <location>
        <begin position="55"/>
        <end position="76"/>
    </location>
</feature>
<dbReference type="EMBL" id="BPQB01000004">
    <property type="protein sequence ID" value="GJE86368.1"/>
    <property type="molecule type" value="Genomic_DNA"/>
</dbReference>
<sequence>MSNSTVPEAAFRLLSIEAVLFSSITGLSGAYLVLFVLALWATYRRASEANARLRIITWVLFVDICIHYTMRAVSFAKVRTPTLEDYDMLVWCIPVSTVAFFTSVTAGLISDSLLAWRLHVLWGCARWTLWVSTTAVAATAMVGFASAFQNLAFYRSAAAYVAHLEAATFAVNVAWAWLMLGTNTLLTGAVVGRIAYLARAAPARRTGGVPCATVVEASVESALVTWVGLVFYGVATVAPEGRVTTNLDIGFVLGCIIPLFFGISQCLITVRLGLAHEDAESAGQHKLDSGAGSPENVVVDIQRAVAGQRCSRQKFVGIEKEGGPPGLKESDSERSSVEAAV</sequence>
<proteinExistence type="predicted"/>
<dbReference type="AlphaFoldDB" id="A0A9P3L9V8"/>
<reference evidence="3 4" key="1">
    <citation type="submission" date="2021-08" db="EMBL/GenBank/DDBJ databases">
        <title>Draft Genome Sequence of Phanerochaete sordida strain YK-624.</title>
        <authorList>
            <person name="Mori T."/>
            <person name="Dohra H."/>
            <person name="Suzuki T."/>
            <person name="Kawagishi H."/>
            <person name="Hirai H."/>
        </authorList>
    </citation>
    <scope>NUCLEOTIDE SEQUENCE [LARGE SCALE GENOMIC DNA]</scope>
    <source>
        <strain evidence="3 4">YK-624</strain>
    </source>
</reference>
<keyword evidence="2" id="KW-1133">Transmembrane helix</keyword>
<feature type="region of interest" description="Disordered" evidence="1">
    <location>
        <begin position="316"/>
        <end position="341"/>
    </location>
</feature>
<feature type="transmembrane region" description="Helical" evidence="2">
    <location>
        <begin position="217"/>
        <end position="237"/>
    </location>
</feature>
<evidence type="ECO:0000313" key="4">
    <source>
        <dbReference type="Proteomes" id="UP000703269"/>
    </source>
</evidence>
<feature type="transmembrane region" description="Helical" evidence="2">
    <location>
        <begin position="129"/>
        <end position="154"/>
    </location>
</feature>
<evidence type="ECO:0000256" key="2">
    <source>
        <dbReference type="SAM" id="Phobius"/>
    </source>
</evidence>
<accession>A0A9P3L9V8</accession>